<keyword evidence="2" id="KW-0479">Metal-binding</keyword>
<accession>A0A560WE04</accession>
<protein>
    <submittedName>
        <fullName evidence="9">Zn-dependent protease with chaperone function</fullName>
    </submittedName>
</protein>
<keyword evidence="5 6" id="KW-0482">Metalloprotease</keyword>
<feature type="transmembrane region" description="Helical" evidence="7">
    <location>
        <begin position="38"/>
        <end position="61"/>
    </location>
</feature>
<keyword evidence="7" id="KW-0812">Transmembrane</keyword>
<evidence type="ECO:0000259" key="8">
    <source>
        <dbReference type="Pfam" id="PF01435"/>
    </source>
</evidence>
<evidence type="ECO:0000256" key="2">
    <source>
        <dbReference type="ARBA" id="ARBA00022723"/>
    </source>
</evidence>
<dbReference type="GO" id="GO:0006508">
    <property type="term" value="P:proteolysis"/>
    <property type="evidence" value="ECO:0007669"/>
    <property type="project" value="UniProtKB-KW"/>
</dbReference>
<name>A0A560WE04_9MICO</name>
<dbReference type="GO" id="GO:0046872">
    <property type="term" value="F:metal ion binding"/>
    <property type="evidence" value="ECO:0007669"/>
    <property type="project" value="UniProtKB-KW"/>
</dbReference>
<feature type="transmembrane region" description="Helical" evidence="7">
    <location>
        <begin position="73"/>
        <end position="94"/>
    </location>
</feature>
<gene>
    <name evidence="9" type="ORF">FB557_1436</name>
</gene>
<evidence type="ECO:0000256" key="1">
    <source>
        <dbReference type="ARBA" id="ARBA00022670"/>
    </source>
</evidence>
<comment type="similarity">
    <text evidence="6">Belongs to the peptidase M48 family.</text>
</comment>
<reference evidence="9 10" key="1">
    <citation type="submission" date="2019-06" db="EMBL/GenBank/DDBJ databases">
        <title>Sequencing the genomes of 1000 actinobacteria strains.</title>
        <authorList>
            <person name="Klenk H.-P."/>
        </authorList>
    </citation>
    <scope>NUCLEOTIDE SEQUENCE [LARGE SCALE GENOMIC DNA]</scope>
    <source>
        <strain evidence="9 10">DSM 18935</strain>
    </source>
</reference>
<feature type="transmembrane region" description="Helical" evidence="7">
    <location>
        <begin position="263"/>
        <end position="281"/>
    </location>
</feature>
<keyword evidence="7" id="KW-0472">Membrane</keyword>
<feature type="domain" description="Peptidase M48" evidence="8">
    <location>
        <begin position="107"/>
        <end position="172"/>
    </location>
</feature>
<proteinExistence type="inferred from homology"/>
<evidence type="ECO:0000256" key="5">
    <source>
        <dbReference type="ARBA" id="ARBA00023049"/>
    </source>
</evidence>
<dbReference type="PANTHER" id="PTHR34978:SF3">
    <property type="entry name" value="SLR0241 PROTEIN"/>
    <property type="match status" value="1"/>
</dbReference>
<keyword evidence="4 6" id="KW-0862">Zinc</keyword>
<dbReference type="GO" id="GO:0004222">
    <property type="term" value="F:metalloendopeptidase activity"/>
    <property type="evidence" value="ECO:0007669"/>
    <property type="project" value="InterPro"/>
</dbReference>
<keyword evidence="1 6" id="KW-0645">Protease</keyword>
<dbReference type="Proteomes" id="UP000315628">
    <property type="component" value="Unassembled WGS sequence"/>
</dbReference>
<keyword evidence="3 6" id="KW-0378">Hydrolase</keyword>
<keyword evidence="10" id="KW-1185">Reference proteome</keyword>
<dbReference type="Pfam" id="PF01435">
    <property type="entry name" value="Peptidase_M48"/>
    <property type="match status" value="1"/>
</dbReference>
<evidence type="ECO:0000256" key="7">
    <source>
        <dbReference type="SAM" id="Phobius"/>
    </source>
</evidence>
<dbReference type="PANTHER" id="PTHR34978">
    <property type="entry name" value="POSSIBLE SENSOR-TRANSDUCER PROTEIN BLAR"/>
    <property type="match status" value="1"/>
</dbReference>
<keyword evidence="7" id="KW-1133">Transmembrane helix</keyword>
<dbReference type="Gene3D" id="3.30.2010.10">
    <property type="entry name" value="Metalloproteases ('zincins'), catalytic domain"/>
    <property type="match status" value="1"/>
</dbReference>
<evidence type="ECO:0000313" key="9">
    <source>
        <dbReference type="EMBL" id="TWD15899.1"/>
    </source>
</evidence>
<sequence>MTALALTFLGLLLIGGAPRVLSGLPALRRSPRPTLMLWQATAFVGTVCVIAAGPVAAVSIWPLDRAGVDVAAAYVALAVSGLSLAMVLVNGHLIGSHLRRARRTHEELLDLVGDEQSGRLTVLSHPTPTAYCVPGRRRRVVLSTGVLEQLAEDELAAVLAHERAHLGERHDLLLEYFTVSHRSAPPWLRSRRALREVRLLIEVLADRAARGHAGDVPLARALVRLSGAHTPQAMMGAADIAHVTARMNLLAAPPAPRWQVPCVYAATVLVVALPLLTVLLTG</sequence>
<organism evidence="9 10">
    <name type="scientific">Marihabitans asiaticum</name>
    <dbReference type="NCBI Taxonomy" id="415218"/>
    <lineage>
        <taxon>Bacteria</taxon>
        <taxon>Bacillati</taxon>
        <taxon>Actinomycetota</taxon>
        <taxon>Actinomycetes</taxon>
        <taxon>Micrococcales</taxon>
        <taxon>Intrasporangiaceae</taxon>
        <taxon>Marihabitans</taxon>
    </lineage>
</organism>
<evidence type="ECO:0000313" key="10">
    <source>
        <dbReference type="Proteomes" id="UP000315628"/>
    </source>
</evidence>
<comment type="cofactor">
    <cofactor evidence="6">
        <name>Zn(2+)</name>
        <dbReference type="ChEBI" id="CHEBI:29105"/>
    </cofactor>
    <text evidence="6">Binds 1 zinc ion per subunit.</text>
</comment>
<dbReference type="InterPro" id="IPR001915">
    <property type="entry name" value="Peptidase_M48"/>
</dbReference>
<dbReference type="CDD" id="cd07326">
    <property type="entry name" value="M56_BlaR1_MecR1_like"/>
    <property type="match status" value="1"/>
</dbReference>
<dbReference type="RefSeq" id="WP_144856899.1">
    <property type="nucleotide sequence ID" value="NZ_BAAAYT010000001.1"/>
</dbReference>
<dbReference type="EMBL" id="VIUW01000002">
    <property type="protein sequence ID" value="TWD15899.1"/>
    <property type="molecule type" value="Genomic_DNA"/>
</dbReference>
<evidence type="ECO:0000256" key="3">
    <source>
        <dbReference type="ARBA" id="ARBA00022801"/>
    </source>
</evidence>
<evidence type="ECO:0000256" key="6">
    <source>
        <dbReference type="RuleBase" id="RU003983"/>
    </source>
</evidence>
<dbReference type="AlphaFoldDB" id="A0A560WE04"/>
<evidence type="ECO:0000256" key="4">
    <source>
        <dbReference type="ARBA" id="ARBA00022833"/>
    </source>
</evidence>
<dbReference type="OrthoDB" id="9785340at2"/>
<comment type="caution">
    <text evidence="9">The sequence shown here is derived from an EMBL/GenBank/DDBJ whole genome shotgun (WGS) entry which is preliminary data.</text>
</comment>
<dbReference type="InterPro" id="IPR052173">
    <property type="entry name" value="Beta-lactam_resp_regulator"/>
</dbReference>